<organism evidence="3 4">
    <name type="scientific">Paenibacillus thailandensis</name>
    <dbReference type="NCBI Taxonomy" id="393250"/>
    <lineage>
        <taxon>Bacteria</taxon>
        <taxon>Bacillati</taxon>
        <taxon>Bacillota</taxon>
        <taxon>Bacilli</taxon>
        <taxon>Bacillales</taxon>
        <taxon>Paenibacillaceae</taxon>
        <taxon>Paenibacillus</taxon>
    </lineage>
</organism>
<dbReference type="Pfam" id="PF01464">
    <property type="entry name" value="SLT"/>
    <property type="match status" value="1"/>
</dbReference>
<evidence type="ECO:0000313" key="3">
    <source>
        <dbReference type="EMBL" id="MFD2661195.1"/>
    </source>
</evidence>
<reference evidence="4" key="1">
    <citation type="journal article" date="2019" name="Int. J. Syst. Evol. Microbiol.">
        <title>The Global Catalogue of Microorganisms (GCM) 10K type strain sequencing project: providing services to taxonomists for standard genome sequencing and annotation.</title>
        <authorList>
            <consortium name="The Broad Institute Genomics Platform"/>
            <consortium name="The Broad Institute Genome Sequencing Center for Infectious Disease"/>
            <person name="Wu L."/>
            <person name="Ma J."/>
        </authorList>
    </citation>
    <scope>NUCLEOTIDE SEQUENCE [LARGE SCALE GENOMIC DNA]</scope>
    <source>
        <strain evidence="4">TISTR 1827</strain>
    </source>
</reference>
<accession>A0ABW5QYN4</accession>
<keyword evidence="4" id="KW-1185">Reference proteome</keyword>
<comment type="similarity">
    <text evidence="1">Belongs to the transglycosylase Slt family.</text>
</comment>
<gene>
    <name evidence="3" type="ORF">ACFSW5_13135</name>
</gene>
<dbReference type="EMBL" id="JBHUMY010000012">
    <property type="protein sequence ID" value="MFD2661195.1"/>
    <property type="molecule type" value="Genomic_DNA"/>
</dbReference>
<dbReference type="InterPro" id="IPR008258">
    <property type="entry name" value="Transglycosylase_SLT_dom_1"/>
</dbReference>
<dbReference type="PANTHER" id="PTHR37423">
    <property type="entry name" value="SOLUBLE LYTIC MUREIN TRANSGLYCOSYLASE-RELATED"/>
    <property type="match status" value="1"/>
</dbReference>
<dbReference type="SUPFAM" id="SSF53955">
    <property type="entry name" value="Lysozyme-like"/>
    <property type="match status" value="1"/>
</dbReference>
<dbReference type="Proteomes" id="UP001597493">
    <property type="component" value="Unassembled WGS sequence"/>
</dbReference>
<comment type="caution">
    <text evidence="3">The sequence shown here is derived from an EMBL/GenBank/DDBJ whole genome shotgun (WGS) entry which is preliminary data.</text>
</comment>
<dbReference type="CDD" id="cd16896">
    <property type="entry name" value="LT_Slt70-like"/>
    <property type="match status" value="1"/>
</dbReference>
<feature type="domain" description="Transglycosylase SLT" evidence="2">
    <location>
        <begin position="110"/>
        <end position="212"/>
    </location>
</feature>
<dbReference type="PANTHER" id="PTHR37423:SF2">
    <property type="entry name" value="MEMBRANE-BOUND LYTIC MUREIN TRANSGLYCOSYLASE C"/>
    <property type="match status" value="1"/>
</dbReference>
<sequence length="236" mass="24658">MSIDTRTLSALIKLQLAPSLDFASPGFGAGVTGTDGGSLFDMLLQQYMSESGSSAAAGSARTLSASAAIAALPLPLSDTAASLDEQSAVSVSSSRVSGLTYDGTNDYSGLIEAAARKYGLDPALIESVVRAESGFRPDAQSSAGAKGLMQLMDATARSLGVTDSFDPEQNIDAGTRYLSYLMRKYDGNEQVAVAAYNAGPGTIDRLGIRTNEELRQKQELLPQETRKYVAKVLGGL</sequence>
<evidence type="ECO:0000313" key="4">
    <source>
        <dbReference type="Proteomes" id="UP001597493"/>
    </source>
</evidence>
<dbReference type="InterPro" id="IPR000189">
    <property type="entry name" value="Transglyc_AS"/>
</dbReference>
<dbReference type="PROSITE" id="PS00922">
    <property type="entry name" value="TRANSGLYCOSYLASE"/>
    <property type="match status" value="1"/>
</dbReference>
<dbReference type="RefSeq" id="WP_379273654.1">
    <property type="nucleotide sequence ID" value="NZ_JBHUGT010000024.1"/>
</dbReference>
<dbReference type="InterPro" id="IPR023346">
    <property type="entry name" value="Lysozyme-like_dom_sf"/>
</dbReference>
<dbReference type="Gene3D" id="1.10.530.10">
    <property type="match status" value="1"/>
</dbReference>
<proteinExistence type="inferred from homology"/>
<name>A0ABW5QYN4_9BACL</name>
<evidence type="ECO:0000256" key="1">
    <source>
        <dbReference type="ARBA" id="ARBA00007734"/>
    </source>
</evidence>
<evidence type="ECO:0000259" key="2">
    <source>
        <dbReference type="Pfam" id="PF01464"/>
    </source>
</evidence>
<protein>
    <submittedName>
        <fullName evidence="3">Lytic transglycosylase domain-containing protein</fullName>
    </submittedName>
</protein>